<evidence type="ECO:0000256" key="2">
    <source>
        <dbReference type="ARBA" id="ARBA00012417"/>
    </source>
</evidence>
<keyword evidence="4" id="KW-0235">DNA replication</keyword>
<dbReference type="Pfam" id="PF01612">
    <property type="entry name" value="DNA_pol_A_exo1"/>
    <property type="match status" value="1"/>
</dbReference>
<accession>A0ABV9APY1</accession>
<gene>
    <name evidence="8" type="ORF">ACFPIH_19670</name>
</gene>
<evidence type="ECO:0000313" key="9">
    <source>
        <dbReference type="Proteomes" id="UP001595839"/>
    </source>
</evidence>
<reference evidence="9" key="1">
    <citation type="journal article" date="2019" name="Int. J. Syst. Evol. Microbiol.">
        <title>The Global Catalogue of Microorganisms (GCM) 10K type strain sequencing project: providing services to taxonomists for standard genome sequencing and annotation.</title>
        <authorList>
            <consortium name="The Broad Institute Genomics Platform"/>
            <consortium name="The Broad Institute Genome Sequencing Center for Infectious Disease"/>
            <person name="Wu L."/>
            <person name="Ma J."/>
        </authorList>
    </citation>
    <scope>NUCLEOTIDE SEQUENCE [LARGE SCALE GENOMIC DNA]</scope>
    <source>
        <strain evidence="9">CGMCC 4.7177</strain>
    </source>
</reference>
<keyword evidence="9" id="KW-1185">Reference proteome</keyword>
<dbReference type="Proteomes" id="UP001595839">
    <property type="component" value="Unassembled WGS sequence"/>
</dbReference>
<comment type="caution">
    <text evidence="8">The sequence shown here is derived from an EMBL/GenBank/DDBJ whole genome shotgun (WGS) entry which is preliminary data.</text>
</comment>
<dbReference type="Gene3D" id="3.30.70.370">
    <property type="match status" value="1"/>
</dbReference>
<dbReference type="PANTHER" id="PTHR10133:SF27">
    <property type="entry name" value="DNA POLYMERASE NU"/>
    <property type="match status" value="1"/>
</dbReference>
<comment type="similarity">
    <text evidence="1">Belongs to the DNA polymerase type-A family.</text>
</comment>
<evidence type="ECO:0000259" key="7">
    <source>
        <dbReference type="SMART" id="SM00482"/>
    </source>
</evidence>
<dbReference type="InterPro" id="IPR002298">
    <property type="entry name" value="DNA_polymerase_A"/>
</dbReference>
<dbReference type="Gene3D" id="1.20.1060.10">
    <property type="entry name" value="Taq DNA Polymerase, Chain T, domain 4"/>
    <property type="match status" value="1"/>
</dbReference>
<name>A0ABV9APY1_9ACTN</name>
<dbReference type="InterPro" id="IPR002562">
    <property type="entry name" value="3'-5'_exonuclease_dom"/>
</dbReference>
<evidence type="ECO:0000256" key="5">
    <source>
        <dbReference type="ARBA" id="ARBA00049244"/>
    </source>
</evidence>
<feature type="domain" description="3'-5' exonuclease" evidence="6">
    <location>
        <begin position="15"/>
        <end position="212"/>
    </location>
</feature>
<evidence type="ECO:0000313" key="8">
    <source>
        <dbReference type="EMBL" id="MFC4501724.1"/>
    </source>
</evidence>
<evidence type="ECO:0000256" key="4">
    <source>
        <dbReference type="ARBA" id="ARBA00022705"/>
    </source>
</evidence>
<dbReference type="InterPro" id="IPR043502">
    <property type="entry name" value="DNA/RNA_pol_sf"/>
</dbReference>
<dbReference type="SMART" id="SM00474">
    <property type="entry name" value="35EXOc"/>
    <property type="match status" value="1"/>
</dbReference>
<evidence type="ECO:0000256" key="1">
    <source>
        <dbReference type="ARBA" id="ARBA00007705"/>
    </source>
</evidence>
<dbReference type="EMBL" id="JBHSFK010000012">
    <property type="protein sequence ID" value="MFC4501724.1"/>
    <property type="molecule type" value="Genomic_DNA"/>
</dbReference>
<dbReference type="Gene3D" id="1.10.150.20">
    <property type="entry name" value="5' to 3' exonuclease, C-terminal subdomain"/>
    <property type="match status" value="1"/>
</dbReference>
<dbReference type="RefSeq" id="WP_381173801.1">
    <property type="nucleotide sequence ID" value="NZ_JBHSFK010000012.1"/>
</dbReference>
<dbReference type="InterPro" id="IPR001098">
    <property type="entry name" value="DNA-dir_DNA_pol_A_palm_dom"/>
</dbReference>
<proteinExistence type="inferred from homology"/>
<dbReference type="Gene3D" id="3.30.420.10">
    <property type="entry name" value="Ribonuclease H-like superfamily/Ribonuclease H"/>
    <property type="match status" value="1"/>
</dbReference>
<protein>
    <recommendedName>
        <fullName evidence="3">DNA polymerase I</fullName>
        <ecNumber evidence="2">2.7.7.7</ecNumber>
    </recommendedName>
</protein>
<organism evidence="8 9">
    <name type="scientific">Streptomyces vulcanius</name>
    <dbReference type="NCBI Taxonomy" id="1441876"/>
    <lineage>
        <taxon>Bacteria</taxon>
        <taxon>Bacillati</taxon>
        <taxon>Actinomycetota</taxon>
        <taxon>Actinomycetes</taxon>
        <taxon>Kitasatosporales</taxon>
        <taxon>Streptomycetaceae</taxon>
        <taxon>Streptomyces</taxon>
    </lineage>
</organism>
<dbReference type="PRINTS" id="PR00868">
    <property type="entry name" value="DNAPOLI"/>
</dbReference>
<dbReference type="PANTHER" id="PTHR10133">
    <property type="entry name" value="DNA POLYMERASE I"/>
    <property type="match status" value="1"/>
</dbReference>
<feature type="domain" description="DNA-directed DNA polymerase family A palm" evidence="7">
    <location>
        <begin position="378"/>
        <end position="561"/>
    </location>
</feature>
<evidence type="ECO:0000259" key="6">
    <source>
        <dbReference type="SMART" id="SM00474"/>
    </source>
</evidence>
<sequence length="604" mass="68143">MLRLSYKIKGSPVDIRVVEAEADLRAFEDWISRHQIAGFDTETTGLNWWDSDRGFRIRLAQFGNGSETWVIPVELGHAFEDAVRTALRRLRWLVAHNGTFDLHAVEACLHIPMEELAPKTWDTSLLAHLVDPRGVKEFGPGLKLEELVRFYLDQKAADEVKGSMTAIAKRYKTTKDKIWALVDLFDEEYLLYAGMDPAWAYRLFQLLYKIVPWRSKERGLIGWEHRLAHVTAKMERTGYLIDVGYAEMRCAELSAEQEKWETVAKSFGVENPNSGQQLVEAFEALGVKLTKRTKPSKNHPNGQLAMDDDVLSGLNHPMADAVIKSRKAGKWRKTWFERALNGRDSEDRVHASINSLQARTSRMSISGSIPAQTFPSGDGYVRHTFLAEEGHVTATVDFANMELRYLAAFSRDPTMLRAFLNGEDLHQITADAAGVIRKVGKMANFLTVFGGGWAALMEQANVDEETARRVLQAFNETYPGVGAFGKSLAEEAKRTGYVWTATGRRLPVDPGKWFRALNYFIQGGSRDVTARAILKLSEAGFDDFMRLPIHDELIFSFPEKEACEMAREAVRIMQFPVQGLLIPADAEIGRRSWGSVLELEESKH</sequence>
<dbReference type="InterPro" id="IPR012337">
    <property type="entry name" value="RNaseH-like_sf"/>
</dbReference>
<dbReference type="SUPFAM" id="SSF56672">
    <property type="entry name" value="DNA/RNA polymerases"/>
    <property type="match status" value="1"/>
</dbReference>
<dbReference type="Pfam" id="PF00476">
    <property type="entry name" value="DNA_pol_A"/>
    <property type="match status" value="1"/>
</dbReference>
<evidence type="ECO:0000256" key="3">
    <source>
        <dbReference type="ARBA" id="ARBA00020311"/>
    </source>
</evidence>
<dbReference type="SUPFAM" id="SSF53098">
    <property type="entry name" value="Ribonuclease H-like"/>
    <property type="match status" value="1"/>
</dbReference>
<dbReference type="InterPro" id="IPR036397">
    <property type="entry name" value="RNaseH_sf"/>
</dbReference>
<comment type="catalytic activity">
    <reaction evidence="5">
        <text>DNA(n) + a 2'-deoxyribonucleoside 5'-triphosphate = DNA(n+1) + diphosphate</text>
        <dbReference type="Rhea" id="RHEA:22508"/>
        <dbReference type="Rhea" id="RHEA-COMP:17339"/>
        <dbReference type="Rhea" id="RHEA-COMP:17340"/>
        <dbReference type="ChEBI" id="CHEBI:33019"/>
        <dbReference type="ChEBI" id="CHEBI:61560"/>
        <dbReference type="ChEBI" id="CHEBI:173112"/>
        <dbReference type="EC" id="2.7.7.7"/>
    </reaction>
</comment>
<dbReference type="SMART" id="SM00482">
    <property type="entry name" value="POLAc"/>
    <property type="match status" value="1"/>
</dbReference>
<dbReference type="EC" id="2.7.7.7" evidence="2"/>